<evidence type="ECO:0000256" key="5">
    <source>
        <dbReference type="ARBA" id="ARBA00023163"/>
    </source>
</evidence>
<feature type="compositionally biased region" description="Acidic residues" evidence="7">
    <location>
        <begin position="117"/>
        <end position="129"/>
    </location>
</feature>
<evidence type="ECO:0000256" key="1">
    <source>
        <dbReference type="ARBA" id="ARBA00009828"/>
    </source>
</evidence>
<dbReference type="eggNOG" id="COG3343">
    <property type="taxonomic scope" value="Bacteria"/>
</dbReference>
<organism evidence="9 10">
    <name type="scientific">Gracilibacillus halophilus YIM-C55.5</name>
    <dbReference type="NCBI Taxonomy" id="1308866"/>
    <lineage>
        <taxon>Bacteria</taxon>
        <taxon>Bacillati</taxon>
        <taxon>Bacillota</taxon>
        <taxon>Bacilli</taxon>
        <taxon>Bacillales</taxon>
        <taxon>Bacillaceae</taxon>
        <taxon>Gracilibacillus</taxon>
    </lineage>
</organism>
<evidence type="ECO:0000313" key="10">
    <source>
        <dbReference type="Proteomes" id="UP000012283"/>
    </source>
</evidence>
<keyword evidence="10" id="KW-1185">Reference proteome</keyword>
<dbReference type="AlphaFoldDB" id="N4W9G8"/>
<feature type="region of interest" description="Disordered" evidence="7">
    <location>
        <begin position="92"/>
        <end position="182"/>
    </location>
</feature>
<evidence type="ECO:0000256" key="3">
    <source>
        <dbReference type="ARBA" id="ARBA00022679"/>
    </source>
</evidence>
<evidence type="ECO:0000256" key="6">
    <source>
        <dbReference type="HAMAP-Rule" id="MF_00357"/>
    </source>
</evidence>
<dbReference type="Proteomes" id="UP000012283">
    <property type="component" value="Unassembled WGS sequence"/>
</dbReference>
<name>N4W9G8_9BACI</name>
<dbReference type="PATRIC" id="fig|1308866.3.peg.2761"/>
<comment type="function">
    <text evidence="6">Participates in both the initiation and recycling phases of transcription. In the presence of the delta subunit, RNAP displays an increased specificity of transcription, a decreased affinity for nucleic acids, and an increased efficiency of RNA synthesis because of enhanced recycling.</text>
</comment>
<keyword evidence="5 6" id="KW-0804">Transcription</keyword>
<sequence length="182" mass="21042">MSLQELTPEKIEELALIDVAAEVLHDEKQTMEFYQIFDRVTEIKGLSQEEKDSWIAQFYTDINMDGRFLTKGSNVWGLKRWYPVDEFDEDITQKPKKKKKKKKTTKKKEETPVVQEGSEETETLDESIDETASKVTGFDDELIGDDLDDFDFDEDDLDDGEVDDDFDTDEDDVASDDDVTDK</sequence>
<dbReference type="GO" id="GO:0003899">
    <property type="term" value="F:DNA-directed RNA polymerase activity"/>
    <property type="evidence" value="ECO:0007669"/>
    <property type="project" value="UniProtKB-UniRule"/>
</dbReference>
<keyword evidence="4 6" id="KW-0548">Nucleotidyltransferase</keyword>
<dbReference type="NCBIfam" id="TIGR04567">
    <property type="entry name" value="RNAP_delt_lowGC"/>
    <property type="match status" value="1"/>
</dbReference>
<comment type="caution">
    <text evidence="9">The sequence shown here is derived from an EMBL/GenBank/DDBJ whole genome shotgun (WGS) entry which is preliminary data.</text>
</comment>
<feature type="compositionally biased region" description="Acidic residues" evidence="7">
    <location>
        <begin position="138"/>
        <end position="182"/>
    </location>
</feature>
<dbReference type="RefSeq" id="WP_003473387.1">
    <property type="nucleotide sequence ID" value="NZ_APML01000070.1"/>
</dbReference>
<dbReference type="HAMAP" id="MF_00357">
    <property type="entry name" value="RNApol_bact_RpoE"/>
    <property type="match status" value="1"/>
</dbReference>
<keyword evidence="2 6" id="KW-0240">DNA-directed RNA polymerase</keyword>
<comment type="similarity">
    <text evidence="1 6">Belongs to the RpoE family.</text>
</comment>
<dbReference type="GO" id="GO:0006351">
    <property type="term" value="P:DNA-templated transcription"/>
    <property type="evidence" value="ECO:0007669"/>
    <property type="project" value="InterPro"/>
</dbReference>
<dbReference type="GO" id="GO:0000428">
    <property type="term" value="C:DNA-directed RNA polymerase complex"/>
    <property type="evidence" value="ECO:0007669"/>
    <property type="project" value="UniProtKB-KW"/>
</dbReference>
<feature type="domain" description="HTH HARE-type" evidence="8">
    <location>
        <begin position="14"/>
        <end position="81"/>
    </location>
</feature>
<dbReference type="OrthoDB" id="401223at2"/>
<dbReference type="InterPro" id="IPR029757">
    <property type="entry name" value="RpoE"/>
</dbReference>
<dbReference type="EMBL" id="APML01000070">
    <property type="protein sequence ID" value="ENH95899.1"/>
    <property type="molecule type" value="Genomic_DNA"/>
</dbReference>
<dbReference type="Gene3D" id="1.10.10.1250">
    <property type="entry name" value="RNA polymerase, subunit delta, N-terminal domain"/>
    <property type="match status" value="1"/>
</dbReference>
<evidence type="ECO:0000313" key="9">
    <source>
        <dbReference type="EMBL" id="ENH95899.1"/>
    </source>
</evidence>
<comment type="subunit">
    <text evidence="6">RNAP is composed of a core of 2 alpha, a beta and a beta' subunits. The core is associated with a delta subunit and one of several sigma factors.</text>
</comment>
<evidence type="ECO:0000256" key="4">
    <source>
        <dbReference type="ARBA" id="ARBA00022695"/>
    </source>
</evidence>
<dbReference type="PROSITE" id="PS51913">
    <property type="entry name" value="HTH_HARE"/>
    <property type="match status" value="1"/>
</dbReference>
<dbReference type="STRING" id="1308866.J416_13676"/>
<dbReference type="GO" id="GO:0006355">
    <property type="term" value="P:regulation of DNA-templated transcription"/>
    <property type="evidence" value="ECO:0007669"/>
    <property type="project" value="UniProtKB-UniRule"/>
</dbReference>
<dbReference type="Pfam" id="PF05066">
    <property type="entry name" value="HARE-HTH"/>
    <property type="match status" value="1"/>
</dbReference>
<reference evidence="9 10" key="1">
    <citation type="submission" date="2013-03" db="EMBL/GenBank/DDBJ databases">
        <title>Draft genome sequence of Gracibacillus halophilus YIM-C55.5, a moderately halophilic and thermophilic organism from the Xiaochaidamu salt lake.</title>
        <authorList>
            <person name="Sugumar T."/>
            <person name="Polireddy D.R."/>
            <person name="Antony A."/>
            <person name="Madhava Y.R."/>
            <person name="Sivakumar N."/>
        </authorList>
    </citation>
    <scope>NUCLEOTIDE SEQUENCE [LARGE SCALE GENOMIC DNA]</scope>
    <source>
        <strain evidence="9 10">YIM-C55.5</strain>
    </source>
</reference>
<evidence type="ECO:0000259" key="8">
    <source>
        <dbReference type="PROSITE" id="PS51913"/>
    </source>
</evidence>
<keyword evidence="3 6" id="KW-0808">Transferase</keyword>
<feature type="compositionally biased region" description="Basic residues" evidence="7">
    <location>
        <begin position="94"/>
        <end position="106"/>
    </location>
</feature>
<dbReference type="InterPro" id="IPR007759">
    <property type="entry name" value="Asxl_HARE-HTH"/>
</dbReference>
<dbReference type="InterPro" id="IPR038087">
    <property type="entry name" value="RNAP_delta_N_dom_sf"/>
</dbReference>
<accession>N4W9G8</accession>
<protein>
    <recommendedName>
        <fullName evidence="6">Probable DNA-directed RNA polymerase subunit delta</fullName>
    </recommendedName>
    <alternativeName>
        <fullName evidence="6">RNAP delta factor</fullName>
    </alternativeName>
</protein>
<evidence type="ECO:0000256" key="7">
    <source>
        <dbReference type="SAM" id="MobiDB-lite"/>
    </source>
</evidence>
<proteinExistence type="inferred from homology"/>
<gene>
    <name evidence="6" type="primary">rpoE</name>
    <name evidence="9" type="ORF">J416_13676</name>
</gene>
<evidence type="ECO:0000256" key="2">
    <source>
        <dbReference type="ARBA" id="ARBA00022478"/>
    </source>
</evidence>